<dbReference type="Pfam" id="PF20422">
    <property type="entry name" value="DHR-2_Lobe_B"/>
    <property type="match status" value="1"/>
</dbReference>
<dbReference type="EMBL" id="JAPDFW010000116">
    <property type="protein sequence ID" value="KAJ5068364.1"/>
    <property type="molecule type" value="Genomic_DNA"/>
</dbReference>
<gene>
    <name evidence="4" type="ORF">M0811_12347</name>
</gene>
<dbReference type="AlphaFoldDB" id="A0A9Q0R5V9"/>
<evidence type="ECO:0000259" key="3">
    <source>
        <dbReference type="PROSITE" id="PS51651"/>
    </source>
</evidence>
<keyword evidence="5" id="KW-1185">Reference proteome</keyword>
<dbReference type="Proteomes" id="UP001149090">
    <property type="component" value="Unassembled WGS sequence"/>
</dbReference>
<sequence>MLYLIFKRNYRVCGDFSRSKIHTIIAFSRLVGDPTTFKAEKYVRKTLRILDVYAEKEDAKMAKFVGMMKEHSQEMAKILHDSIKLKKYGHDPEMTSDLYHRIADGYREAPDLRLAWLESLHKFNCEKGNTTEAAYDQIHIAALVAEYLHLTDPRSDFLPQGAKGLVNISPTCAEEAYKSKKLDFTRLSQSPSFTQNGFLLLLQRLVNALKKEKLFELQIQAYKILIPIYEHLQDYPALSRSHLELKSAYDELIKENMFNAGERAFGMFFRVGFYGKRFGELDSKEFIYRESGLTHLFTLTERLKSQFVALFGEQNVVIIQSSSSVDVTKLELAKVYIQITAVKPYFEEEEDKQRVSEFQRSFNVSQFHFQTPFTKSGKSQGPISEQWMKKTILFCKGQFPYVVKRLPVVKKIEQDFSPIQVSTENLKEKNIQLERILNSRIKDIKNLQSILSGTCLTSVNVGPFEICKVFLSEPQNFDTQNIKDLRSEFHKFLLLLQQGINVNERYAKDAQKEFQEAVKIGYAKLKEHIEPYLSEDGVSKEILELHKLNTNLTLDMDFSNN</sequence>
<dbReference type="PANTHER" id="PTHR23317">
    <property type="entry name" value="DEDICATOR OF CYTOKINESIS DOCK"/>
    <property type="match status" value="1"/>
</dbReference>
<dbReference type="InterPro" id="IPR046769">
    <property type="entry name" value="DOCKER_Lobe_A"/>
</dbReference>
<evidence type="ECO:0000256" key="1">
    <source>
        <dbReference type="ARBA" id="ARBA00022658"/>
    </source>
</evidence>
<dbReference type="InterPro" id="IPR046770">
    <property type="entry name" value="DOCKER_Lobe_B"/>
</dbReference>
<dbReference type="OrthoDB" id="47328at2759"/>
<keyword evidence="1" id="KW-0344">Guanine-nucleotide releasing factor</keyword>
<organism evidence="4 5">
    <name type="scientific">Anaeramoeba ignava</name>
    <name type="common">Anaerobic marine amoeba</name>
    <dbReference type="NCBI Taxonomy" id="1746090"/>
    <lineage>
        <taxon>Eukaryota</taxon>
        <taxon>Metamonada</taxon>
        <taxon>Anaeramoebidae</taxon>
        <taxon>Anaeramoeba</taxon>
    </lineage>
</organism>
<dbReference type="Gene3D" id="1.20.58.740">
    <property type="match status" value="1"/>
</dbReference>
<evidence type="ECO:0000256" key="2">
    <source>
        <dbReference type="PROSITE-ProRule" id="PRU00984"/>
    </source>
</evidence>
<dbReference type="PROSITE" id="PS51651">
    <property type="entry name" value="DOCKER"/>
    <property type="match status" value="1"/>
</dbReference>
<dbReference type="InterPro" id="IPR026791">
    <property type="entry name" value="DOCK"/>
</dbReference>
<evidence type="ECO:0000313" key="4">
    <source>
        <dbReference type="EMBL" id="KAJ5068364.1"/>
    </source>
</evidence>
<dbReference type="InterPro" id="IPR027357">
    <property type="entry name" value="DOCKER_dom"/>
</dbReference>
<dbReference type="InterPro" id="IPR043161">
    <property type="entry name" value="DOCK_C_lobe_A"/>
</dbReference>
<dbReference type="GO" id="GO:0005085">
    <property type="term" value="F:guanyl-nucleotide exchange factor activity"/>
    <property type="evidence" value="ECO:0007669"/>
    <property type="project" value="UniProtKB-KW"/>
</dbReference>
<dbReference type="Gene3D" id="1.25.40.410">
    <property type="match status" value="1"/>
</dbReference>
<feature type="domain" description="DOCKER" evidence="3">
    <location>
        <begin position="104"/>
        <end position="538"/>
    </location>
</feature>
<dbReference type="InterPro" id="IPR046773">
    <property type="entry name" value="DOCKER_Lobe_C"/>
</dbReference>
<dbReference type="InterPro" id="IPR043162">
    <property type="entry name" value="DOCK_C_lobe_C"/>
</dbReference>
<name>A0A9Q0R5V9_ANAIG</name>
<dbReference type="OMA" id="ACKERTM"/>
<dbReference type="Pfam" id="PF06920">
    <property type="entry name" value="DHR-2_Lobe_A"/>
    <property type="match status" value="1"/>
</dbReference>
<dbReference type="Pfam" id="PF20421">
    <property type="entry name" value="DHR-2_Lobe_C"/>
    <property type="match status" value="1"/>
</dbReference>
<protein>
    <submittedName>
        <fullName evidence="4">Dedicator of cytokinesis protein</fullName>
    </submittedName>
</protein>
<comment type="similarity">
    <text evidence="2">Belongs to the DOCK family.</text>
</comment>
<comment type="caution">
    <text evidence="4">The sequence shown here is derived from an EMBL/GenBank/DDBJ whole genome shotgun (WGS) entry which is preliminary data.</text>
</comment>
<dbReference type="GO" id="GO:0007264">
    <property type="term" value="P:small GTPase-mediated signal transduction"/>
    <property type="evidence" value="ECO:0007669"/>
    <property type="project" value="InterPro"/>
</dbReference>
<dbReference type="PANTHER" id="PTHR23317:SF76">
    <property type="entry name" value="LD20667P"/>
    <property type="match status" value="1"/>
</dbReference>
<reference evidence="4" key="1">
    <citation type="submission" date="2022-10" db="EMBL/GenBank/DDBJ databases">
        <title>Novel sulphate-reducing endosymbionts in the free-living metamonad Anaeramoeba.</title>
        <authorList>
            <person name="Jerlstrom-Hultqvist J."/>
            <person name="Cepicka I."/>
            <person name="Gallot-Lavallee L."/>
            <person name="Salas-Leiva D."/>
            <person name="Curtis B.A."/>
            <person name="Zahonova K."/>
            <person name="Pipaliya S."/>
            <person name="Dacks J."/>
            <person name="Roger A.J."/>
        </authorList>
    </citation>
    <scope>NUCLEOTIDE SEQUENCE</scope>
    <source>
        <strain evidence="4">BMAN</strain>
    </source>
</reference>
<evidence type="ECO:0000313" key="5">
    <source>
        <dbReference type="Proteomes" id="UP001149090"/>
    </source>
</evidence>
<accession>A0A9Q0R5V9</accession>
<proteinExistence type="inferred from homology"/>